<protein>
    <submittedName>
        <fullName evidence="2">Uncharacterized protein</fullName>
    </submittedName>
</protein>
<feature type="transmembrane region" description="Helical" evidence="1">
    <location>
        <begin position="141"/>
        <end position="165"/>
    </location>
</feature>
<organism evidence="2 3">
    <name type="scientific">Mesorhizobium huakuii</name>
    <dbReference type="NCBI Taxonomy" id="28104"/>
    <lineage>
        <taxon>Bacteria</taxon>
        <taxon>Pseudomonadati</taxon>
        <taxon>Pseudomonadota</taxon>
        <taxon>Alphaproteobacteria</taxon>
        <taxon>Hyphomicrobiales</taxon>
        <taxon>Phyllobacteriaceae</taxon>
        <taxon>Mesorhizobium</taxon>
    </lineage>
</organism>
<accession>A0A7G6SQ18</accession>
<evidence type="ECO:0000256" key="1">
    <source>
        <dbReference type="SAM" id="Phobius"/>
    </source>
</evidence>
<dbReference type="EMBL" id="CP050296">
    <property type="protein sequence ID" value="QND56600.1"/>
    <property type="molecule type" value="Genomic_DNA"/>
</dbReference>
<keyword evidence="1" id="KW-1133">Transmembrane helix</keyword>
<name>A0A7G6SQ18_9HYPH</name>
<gene>
    <name evidence="2" type="ORF">HB778_08235</name>
</gene>
<feature type="transmembrane region" description="Helical" evidence="1">
    <location>
        <begin position="186"/>
        <end position="203"/>
    </location>
</feature>
<keyword evidence="1" id="KW-0812">Transmembrane</keyword>
<reference evidence="3" key="1">
    <citation type="journal article" date="2020" name="Mol. Plant Microbe">
        <title>Rhizobial microsymbionts of the narrowly endemic Oxytropis species growing in Kamchatka are characterized by significant genetic diversity and possess a set of genes that are associated with T3SS and T6SS secretion systems and can affect the development of symbiosis.</title>
        <authorList>
            <person name="Safronova V."/>
            <person name="Guro P."/>
            <person name="Sazanova A."/>
            <person name="Kuznetsova I."/>
            <person name="Belimov A."/>
            <person name="Yakubov V."/>
            <person name="Chirak E."/>
            <person name="Afonin A."/>
            <person name="Gogolev Y."/>
            <person name="Andronov E."/>
            <person name="Tikhonovich I."/>
        </authorList>
    </citation>
    <scope>NUCLEOTIDE SEQUENCE [LARGE SCALE GENOMIC DNA]</scope>
    <source>
        <strain evidence="3">583</strain>
    </source>
</reference>
<evidence type="ECO:0000313" key="3">
    <source>
        <dbReference type="Proteomes" id="UP000515465"/>
    </source>
</evidence>
<dbReference type="AlphaFoldDB" id="A0A7G6SQ18"/>
<sequence>MSTNSVFLVAVTLGTAAAGALFGYMGYRSGAKQVERLYERKRRLDAILKKYDISKEDRVAIDDIVLINDKPDVQVYEFNVKPYWSTALMAIVGTIGLIAAATKFAPKIWEQLMLLLSSAVFQAAYAATAGDPPVKADLSWLVPWVVLMILVVMAIAFLASMVVLLTTKDVPENQAKLKAATDIVKTFGGFFSGIATTALSGALT</sequence>
<dbReference type="RefSeq" id="WP_183462910.1">
    <property type="nucleotide sequence ID" value="NZ_CP050296.1"/>
</dbReference>
<evidence type="ECO:0000313" key="2">
    <source>
        <dbReference type="EMBL" id="QND56600.1"/>
    </source>
</evidence>
<keyword evidence="1" id="KW-0472">Membrane</keyword>
<proteinExistence type="predicted"/>
<feature type="transmembrane region" description="Helical" evidence="1">
    <location>
        <begin position="83"/>
        <end position="100"/>
    </location>
</feature>
<feature type="transmembrane region" description="Helical" evidence="1">
    <location>
        <begin position="112"/>
        <end position="129"/>
    </location>
</feature>
<dbReference type="Proteomes" id="UP000515465">
    <property type="component" value="Chromosome"/>
</dbReference>